<accession>A0A1I2KX73</accession>
<sequence length="118" mass="13804">MKFKRKIRLKDYKTGRNINQIEEKQIQNILAFSETMVLIVDSTRVYKLNNFKPDLVLLRNSPKINLERLIGCLNPKIIVADGSNYHSYVSRWVETAKKQKTRFHHTGKNGAFRISTEP</sequence>
<reference evidence="2" key="1">
    <citation type="submission" date="2016-10" db="EMBL/GenBank/DDBJ databases">
        <authorList>
            <person name="Varghese N."/>
            <person name="Submissions S."/>
        </authorList>
    </citation>
    <scope>NUCLEOTIDE SEQUENCE [LARGE SCALE GENOMIC DNA]</scope>
    <source>
        <strain evidence="2">DSM 23515</strain>
    </source>
</reference>
<dbReference type="EMBL" id="FOOH01000005">
    <property type="protein sequence ID" value="SFF69777.1"/>
    <property type="molecule type" value="Genomic_DNA"/>
</dbReference>
<evidence type="ECO:0000313" key="1">
    <source>
        <dbReference type="EMBL" id="SFF69777.1"/>
    </source>
</evidence>
<gene>
    <name evidence="1" type="ORF">SAMN04488033_10543</name>
</gene>
<organism evidence="1 2">
    <name type="scientific">Salegentibacter agarivorans</name>
    <dbReference type="NCBI Taxonomy" id="345907"/>
    <lineage>
        <taxon>Bacteria</taxon>
        <taxon>Pseudomonadati</taxon>
        <taxon>Bacteroidota</taxon>
        <taxon>Flavobacteriia</taxon>
        <taxon>Flavobacteriales</taxon>
        <taxon>Flavobacteriaceae</taxon>
        <taxon>Salegentibacter</taxon>
    </lineage>
</organism>
<evidence type="ECO:0000313" key="2">
    <source>
        <dbReference type="Proteomes" id="UP000199116"/>
    </source>
</evidence>
<dbReference type="Proteomes" id="UP000199116">
    <property type="component" value="Unassembled WGS sequence"/>
</dbReference>
<keyword evidence="2" id="KW-1185">Reference proteome</keyword>
<dbReference type="AlphaFoldDB" id="A0A1I2KX73"/>
<dbReference type="RefSeq" id="WP_083634142.1">
    <property type="nucleotide sequence ID" value="NZ_FOOH01000005.1"/>
</dbReference>
<protein>
    <submittedName>
        <fullName evidence="1">Competence protein ComEC</fullName>
    </submittedName>
</protein>
<proteinExistence type="predicted"/>
<name>A0A1I2KX73_9FLAO</name>